<dbReference type="InterPro" id="IPR010222">
    <property type="entry name" value="RNA_helicase_HrpA"/>
</dbReference>
<gene>
    <name evidence="9" type="ORF">BJ959_001015</name>
</gene>
<dbReference type="InterPro" id="IPR011545">
    <property type="entry name" value="DEAD/DEAH_box_helicase_dom"/>
</dbReference>
<dbReference type="RefSeq" id="WP_153982667.1">
    <property type="nucleotide sequence ID" value="NZ_BAAANZ010000012.1"/>
</dbReference>
<dbReference type="InterPro" id="IPR001650">
    <property type="entry name" value="Helicase_C-like"/>
</dbReference>
<dbReference type="PANTHER" id="PTHR18934">
    <property type="entry name" value="ATP-DEPENDENT RNA HELICASE"/>
    <property type="match status" value="1"/>
</dbReference>
<dbReference type="PROSITE" id="PS51194">
    <property type="entry name" value="HELICASE_CTER"/>
    <property type="match status" value="1"/>
</dbReference>
<evidence type="ECO:0000259" key="8">
    <source>
        <dbReference type="PROSITE" id="PS51194"/>
    </source>
</evidence>
<protein>
    <submittedName>
        <fullName evidence="9">ATP-dependent helicase HrpA</fullName>
        <ecNumber evidence="9">3.6.4.13</ecNumber>
    </submittedName>
</protein>
<dbReference type="InterPro" id="IPR011709">
    <property type="entry name" value="DEAD-box_helicase_OB_fold"/>
</dbReference>
<feature type="compositionally biased region" description="Basic and acidic residues" evidence="6">
    <location>
        <begin position="637"/>
        <end position="649"/>
    </location>
</feature>
<evidence type="ECO:0000256" key="5">
    <source>
        <dbReference type="SAM" id="Coils"/>
    </source>
</evidence>
<evidence type="ECO:0000256" key="2">
    <source>
        <dbReference type="ARBA" id="ARBA00022801"/>
    </source>
</evidence>
<dbReference type="PANTHER" id="PTHR18934:SF99">
    <property type="entry name" value="ATP-DEPENDENT RNA HELICASE DHX37-RELATED"/>
    <property type="match status" value="1"/>
</dbReference>
<dbReference type="GO" id="GO:0003723">
    <property type="term" value="F:RNA binding"/>
    <property type="evidence" value="ECO:0007669"/>
    <property type="project" value="TreeGrafter"/>
</dbReference>
<evidence type="ECO:0000256" key="4">
    <source>
        <dbReference type="ARBA" id="ARBA00022840"/>
    </source>
</evidence>
<feature type="coiled-coil region" evidence="5">
    <location>
        <begin position="770"/>
        <end position="804"/>
    </location>
</feature>
<sequence>MTAPDDRPAPRIPGLAITYPPDLPVSQRRDDIAAAIAANQVVIVAGETGSGKTTQLPKILLELGRESIAHTQPRRIAARTIAERVADELGSELGGLVGYKVRFTDQVSAGTRVTLMTDGILLAALRGDRELRAYDAIIIDEAHERSLTIDFLIGYLKQLLPRRPELKVVITSATIDPESFARHFSAADGTPAPIIEVSGRTYPVEIRYRPLVPDGADTDNPRADQSSDPDSDDDGPATPGAAIDMVDGVIAAVDELGREGDGDVLVFFSGENEIRDAADALRGHLARQGPRGAATEVLPLYGRLSAAEQHRVFERPPAGIRRRIVLATNVAETSLTVPGIRYVVDTGTARISRYSTRSKVQQLPIEPISQASANQRSGRSGRTSDGIAIRLYSEADFERRPAYTEPEILRTNLAAVILQMIALGLGDIERFPFLQPPDKRGVADGLELLRELGALEPGRGDLRITKTGRAIAQLPLDPRYARMVVEAQKLGVVREVVAIVAGLSIQDPRERPADRRETADQLHNRFRDPTSDFITLLNLWRHLQKRQTELSGNQFRKEVRAEFLNYLRVREWADVERQVLRLLPKEHRPKGASLKDGLPESSDAEAIHRALLSGLLSHIGLRDDREAPTGTTQKGARGKDAKGDTRPARGREFLGARGRRFVVYPGSGLAKKPPAAVMAAELVETSRLFARTVAAIDPAWAEALAGDLAKKQYSEPRWQKSQGSAVVDEKVTLYGVPIVPRRRVQLSRIDAPLARELFIRHALVEGEWDMSRLDKRLTQFVRDNARLRRELEQLEERQRRRDILLDDERLVEFFEQRIPDDVTDVRRFERWWRDARREHPELLTLQRADLIEADEPEVDDHAYPTRLTLGDQTLTVGYRFEPGAADDGVTVTVPLPLLPRLDTAGFDWLVPGLRLELVTALLKTLPKAIRRNVVPAADWAARLLAAVPPGADLRELSITEFLATEIRRQTFTPVDPDDFDLDRLPPHLRMGYAVVDERGSKLARGTDLTALQQKLRERTRDSVAKVASAAAKSPIERGGITVWDDTIGTGSGGDGGAGGTLPRQLDMRRGETTIRAYPALVDEGGSVAIRLQTSVADQVAAHRAGVRRLVQLGVPSPLAYIQEHLTSAEKLSLGASPYRSTAALIDDSLRAVIDAELSDGPDALPWSREQFESLRDRVNAGLPDRLFGIVATTAAVLAAAREVDVLIGRSSSLQLMAPLADAREQLNALVHDGFIGRTGLARLPRLVVYLRGISHRVERLADNLGRDRAWMLEVQQAVELYTAAGGTLPVAADPEPRIREARWMLEELRLSLFAQPLGAQGPISVQRIRKQLSA</sequence>
<dbReference type="Pfam" id="PF21010">
    <property type="entry name" value="HA2_C"/>
    <property type="match status" value="1"/>
</dbReference>
<keyword evidence="1" id="KW-0547">Nucleotide-binding</keyword>
<comment type="caution">
    <text evidence="9">The sequence shown here is derived from an EMBL/GenBank/DDBJ whole genome shotgun (WGS) entry which is preliminary data.</text>
</comment>
<name>A0A840XNM6_9MICO</name>
<dbReference type="SUPFAM" id="SSF52540">
    <property type="entry name" value="P-loop containing nucleoside triphosphate hydrolases"/>
    <property type="match status" value="1"/>
</dbReference>
<dbReference type="EC" id="3.6.4.13" evidence="9"/>
<dbReference type="InterPro" id="IPR003593">
    <property type="entry name" value="AAA+_ATPase"/>
</dbReference>
<dbReference type="CDD" id="cd18791">
    <property type="entry name" value="SF2_C_RHA"/>
    <property type="match status" value="1"/>
</dbReference>
<evidence type="ECO:0000313" key="10">
    <source>
        <dbReference type="Proteomes" id="UP000552883"/>
    </source>
</evidence>
<dbReference type="Pfam" id="PF11898">
    <property type="entry name" value="DUF3418"/>
    <property type="match status" value="1"/>
</dbReference>
<dbReference type="Pfam" id="PF00270">
    <property type="entry name" value="DEAD"/>
    <property type="match status" value="1"/>
</dbReference>
<dbReference type="EMBL" id="JACHBS010000001">
    <property type="protein sequence ID" value="MBB5617519.1"/>
    <property type="molecule type" value="Genomic_DNA"/>
</dbReference>
<dbReference type="InterPro" id="IPR027417">
    <property type="entry name" value="P-loop_NTPase"/>
</dbReference>
<dbReference type="PROSITE" id="PS51192">
    <property type="entry name" value="HELICASE_ATP_BIND_1"/>
    <property type="match status" value="1"/>
</dbReference>
<dbReference type="OrthoDB" id="9805617at2"/>
<dbReference type="FunFam" id="1.20.120.1080:FF:000005">
    <property type="entry name" value="ATP-dependent helicase HrpA"/>
    <property type="match status" value="1"/>
</dbReference>
<reference evidence="9 10" key="1">
    <citation type="submission" date="2020-08" db="EMBL/GenBank/DDBJ databases">
        <title>Sequencing the genomes of 1000 actinobacteria strains.</title>
        <authorList>
            <person name="Klenk H.-P."/>
        </authorList>
    </citation>
    <scope>NUCLEOTIDE SEQUENCE [LARGE SCALE GENOMIC DNA]</scope>
    <source>
        <strain evidence="9 10">DSM 23889</strain>
    </source>
</reference>
<dbReference type="InterPro" id="IPR024590">
    <property type="entry name" value="HrpA_C"/>
</dbReference>
<evidence type="ECO:0000259" key="7">
    <source>
        <dbReference type="PROSITE" id="PS51192"/>
    </source>
</evidence>
<keyword evidence="2 9" id="KW-0378">Hydrolase</keyword>
<dbReference type="SMART" id="SM00487">
    <property type="entry name" value="DEXDc"/>
    <property type="match status" value="1"/>
</dbReference>
<evidence type="ECO:0000313" key="9">
    <source>
        <dbReference type="EMBL" id="MBB5617519.1"/>
    </source>
</evidence>
<dbReference type="GO" id="GO:0005524">
    <property type="term" value="F:ATP binding"/>
    <property type="evidence" value="ECO:0007669"/>
    <property type="project" value="UniProtKB-KW"/>
</dbReference>
<dbReference type="Proteomes" id="UP000552883">
    <property type="component" value="Unassembled WGS sequence"/>
</dbReference>
<dbReference type="SMART" id="SM00490">
    <property type="entry name" value="HELICc"/>
    <property type="match status" value="1"/>
</dbReference>
<dbReference type="SMART" id="SM00382">
    <property type="entry name" value="AAA"/>
    <property type="match status" value="1"/>
</dbReference>
<dbReference type="InterPro" id="IPR014001">
    <property type="entry name" value="Helicase_ATP-bd"/>
</dbReference>
<keyword evidence="3 9" id="KW-0347">Helicase</keyword>
<dbReference type="SMART" id="SM00847">
    <property type="entry name" value="HA2"/>
    <property type="match status" value="1"/>
</dbReference>
<dbReference type="Gene3D" id="1.20.120.1080">
    <property type="match status" value="1"/>
</dbReference>
<feature type="domain" description="Helicase C-terminal" evidence="8">
    <location>
        <begin position="248"/>
        <end position="424"/>
    </location>
</feature>
<dbReference type="Pfam" id="PF07717">
    <property type="entry name" value="OB_NTP_bind"/>
    <property type="match status" value="1"/>
</dbReference>
<accession>A0A840XNM6</accession>
<feature type="domain" description="Helicase ATP-binding" evidence="7">
    <location>
        <begin position="33"/>
        <end position="193"/>
    </location>
</feature>
<dbReference type="NCBIfam" id="TIGR01967">
    <property type="entry name" value="DEAH_box_HrpA"/>
    <property type="match status" value="1"/>
</dbReference>
<feature type="region of interest" description="Disordered" evidence="6">
    <location>
        <begin position="622"/>
        <end position="649"/>
    </location>
</feature>
<evidence type="ECO:0000256" key="3">
    <source>
        <dbReference type="ARBA" id="ARBA00022806"/>
    </source>
</evidence>
<dbReference type="Pfam" id="PF00271">
    <property type="entry name" value="Helicase_C"/>
    <property type="match status" value="1"/>
</dbReference>
<keyword evidence="4" id="KW-0067">ATP-binding</keyword>
<evidence type="ECO:0000256" key="1">
    <source>
        <dbReference type="ARBA" id="ARBA00022741"/>
    </source>
</evidence>
<dbReference type="Gene3D" id="3.40.50.300">
    <property type="entry name" value="P-loop containing nucleotide triphosphate hydrolases"/>
    <property type="match status" value="2"/>
</dbReference>
<evidence type="ECO:0000256" key="6">
    <source>
        <dbReference type="SAM" id="MobiDB-lite"/>
    </source>
</evidence>
<dbReference type="InterPro" id="IPR007502">
    <property type="entry name" value="Helicase-assoc_dom"/>
</dbReference>
<keyword evidence="5" id="KW-0175">Coiled coil</keyword>
<keyword evidence="10" id="KW-1185">Reference proteome</keyword>
<dbReference type="GO" id="GO:0016787">
    <property type="term" value="F:hydrolase activity"/>
    <property type="evidence" value="ECO:0007669"/>
    <property type="project" value="UniProtKB-KW"/>
</dbReference>
<proteinExistence type="predicted"/>
<feature type="region of interest" description="Disordered" evidence="6">
    <location>
        <begin position="211"/>
        <end position="242"/>
    </location>
</feature>
<dbReference type="GO" id="GO:0003724">
    <property type="term" value="F:RNA helicase activity"/>
    <property type="evidence" value="ECO:0007669"/>
    <property type="project" value="UniProtKB-EC"/>
</dbReference>
<dbReference type="NCBIfam" id="NF008348">
    <property type="entry name" value="PRK11131.1"/>
    <property type="match status" value="1"/>
</dbReference>
<organism evidence="9 10">
    <name type="scientific">Microcella frigidaquae</name>
    <dbReference type="NCBI Taxonomy" id="424758"/>
    <lineage>
        <taxon>Bacteria</taxon>
        <taxon>Bacillati</taxon>
        <taxon>Actinomycetota</taxon>
        <taxon>Actinomycetes</taxon>
        <taxon>Micrococcales</taxon>
        <taxon>Microbacteriaceae</taxon>
        <taxon>Microcella</taxon>
    </lineage>
</organism>